<dbReference type="PANTHER" id="PTHR15615">
    <property type="match status" value="1"/>
</dbReference>
<evidence type="ECO:0000313" key="1">
    <source>
        <dbReference type="EMBL" id="CUV07365.1"/>
    </source>
</evidence>
<protein>
    <submittedName>
        <fullName evidence="2">Cyclin</fullName>
    </submittedName>
</protein>
<dbReference type="GO" id="GO:0019901">
    <property type="term" value="F:protein kinase binding"/>
    <property type="evidence" value="ECO:0007669"/>
    <property type="project" value="InterPro"/>
</dbReference>
<dbReference type="EMBL" id="LN877953">
    <property type="protein sequence ID" value="CUV07365.1"/>
    <property type="molecule type" value="Genomic_DNA"/>
</dbReference>
<dbReference type="SUPFAM" id="SSF47954">
    <property type="entry name" value="Cyclin-like"/>
    <property type="match status" value="1"/>
</dbReference>
<dbReference type="VEuPathDB" id="CryptoDB:ChTU502y2012_407g1850"/>
<dbReference type="VEuPathDB" id="CryptoDB:CHUDEA7_3780"/>
<reference evidence="2 3" key="3">
    <citation type="submission" date="2017-10" db="EMBL/GenBank/DDBJ databases">
        <title>Consistent, comparative and evidence-based genome annotation and re-annotation for the closely-related species, Cryptosporidium parvum, C. hominis and C. tyzzeri.</title>
        <authorList>
            <person name="Baptista R.P."/>
            <person name="Li Y."/>
            <person name="Sateriale A."/>
            <person name="Striepen B."/>
            <person name="Kissinger J.C."/>
        </authorList>
    </citation>
    <scope>NUCLEOTIDE SEQUENCE [LARGE SCALE GENOMIC DNA]</scope>
    <source>
        <strain evidence="2">30976</strain>
    </source>
</reference>
<dbReference type="Proteomes" id="UP000199752">
    <property type="component" value="Chromosome 7"/>
</dbReference>
<dbReference type="PANTHER" id="PTHR15615:SF108">
    <property type="entry name" value="PROTEIN CNPPD1"/>
    <property type="match status" value="1"/>
</dbReference>
<dbReference type="InterPro" id="IPR013922">
    <property type="entry name" value="Cyclin_PHO80-like"/>
</dbReference>
<evidence type="ECO:0000313" key="3">
    <source>
        <dbReference type="Proteomes" id="UP001429100"/>
    </source>
</evidence>
<sequence>MIDEYAYNFLFPFSLVGSSGTAVSGRTNDRFDDIDSSYHSLANLRKSEICTYKSILRNNSNLTNCDYFRPSVSQPSNSQKSMHDIQTIKDSSIYSVTDEVDKDIKPTNTEPGFIVALSSFLTQIATSNSSNSSCNIGVLTPFHSVCIPPIPIRAYLIRLAQNFGCSNECFVLAIIYVGRIIKFNKNFTITLLNVHRIIVTALILATKFFDDIYYSNAFYAKISGVGTRELNSLEIHFLRLVRFQLFVTEHEYEIYKRCILNSAFLHSTIPSLPVSIFDKQVSDELRGNHRLKDISFMGERKRLSLQNSFPYNYNYPAVYNSLLNGEKFESRDIQSMLIGDYSLNSQARSTGNLYTRKLNSFNSNPELSSNCDFCSNQTSEIINSELAPSSQCAQNCYGLLSEKWVSQKLTFNNSGCVHHQIQEELCADQFRGLVKDEGFSRKVNKTSFSSGSNVRNDYLSINLKHSSAFNNGYARAQTDNSERAYNANLNTSIYLTAEIQSSDLTQRRIEGSEVQIPNVHPEYKGIVNLNYSSYSNDSGHYNSVNASDINVLSTTGVITSSAVTLVNPTVNRYGQHIFMNPYNVRCTTGIDRRLLV</sequence>
<organism evidence="1">
    <name type="scientific">Cryptosporidium hominis</name>
    <dbReference type="NCBI Taxonomy" id="237895"/>
    <lineage>
        <taxon>Eukaryota</taxon>
        <taxon>Sar</taxon>
        <taxon>Alveolata</taxon>
        <taxon>Apicomplexa</taxon>
        <taxon>Conoidasida</taxon>
        <taxon>Coccidia</taxon>
        <taxon>Eucoccidiorida</taxon>
        <taxon>Eimeriorina</taxon>
        <taxon>Cryptosporidiidae</taxon>
        <taxon>Cryptosporidium</taxon>
    </lineage>
</organism>
<dbReference type="InterPro" id="IPR036915">
    <property type="entry name" value="Cyclin-like_sf"/>
</dbReference>
<reference evidence="2 3" key="1">
    <citation type="submission" date="2014-11" db="EMBL/GenBank/DDBJ databases">
        <title>Comparative genomic analysis of Cryptosporidium hominis reveals occurrence of genetic recombination in virulent subtypes.</title>
        <authorList>
            <person name="Guo Y."/>
            <person name="Tang K."/>
            <person name="Frace M."/>
            <person name="Li N."/>
            <person name="Roellig D.M."/>
            <person name="Sammons S."/>
            <person name="Knipe K."/>
            <person name="Rowe L."/>
            <person name="Feng Y."/>
            <person name="Xiao L."/>
        </authorList>
    </citation>
    <scope>NUCLEOTIDE SEQUENCE [LARGE SCALE GENOMIC DNA]</scope>
    <source>
        <strain evidence="2">30976</strain>
    </source>
</reference>
<dbReference type="OrthoDB" id="337735at2759"/>
<proteinExistence type="predicted"/>
<dbReference type="VEuPathDB" id="CryptoDB:Chro.70422"/>
<dbReference type="Pfam" id="PF08613">
    <property type="entry name" value="Cyclin"/>
    <property type="match status" value="1"/>
</dbReference>
<accession>A0A0S4TKU5</accession>
<evidence type="ECO:0000313" key="2">
    <source>
        <dbReference type="EMBL" id="PPS93904.1"/>
    </source>
</evidence>
<gene>
    <name evidence="1" type="ORF">CHUDEA7_3780</name>
    <name evidence="2" type="ORF">GY17_00003098</name>
</gene>
<dbReference type="Proteomes" id="UP001429100">
    <property type="component" value="Unassembled WGS sequence"/>
</dbReference>
<keyword evidence="3" id="KW-1185">Reference proteome</keyword>
<reference evidence="1" key="2">
    <citation type="submission" date="2015-08" db="EMBL/GenBank/DDBJ databases">
        <authorList>
            <person name="Babu N.S."/>
            <person name="Beckwith C.J."/>
            <person name="Beseler K.G."/>
            <person name="Brison A."/>
            <person name="Carone J.V."/>
            <person name="Caskin T.P."/>
            <person name="Diamond M."/>
            <person name="Durham M.E."/>
            <person name="Foxe J.M."/>
            <person name="Go M."/>
            <person name="Henderson B.A."/>
            <person name="Jones I.B."/>
            <person name="McGettigan J.A."/>
            <person name="Micheletti S.J."/>
            <person name="Nasrallah M.E."/>
            <person name="Ortiz D."/>
            <person name="Piller C.R."/>
            <person name="Privatt S.R."/>
            <person name="Schneider S.L."/>
            <person name="Sharp S."/>
            <person name="Smith T.C."/>
            <person name="Stanton J.D."/>
            <person name="Ullery H.E."/>
            <person name="Wilson R.J."/>
            <person name="Serrano M.G."/>
            <person name="Buck G."/>
            <person name="Lee V."/>
            <person name="Wang Y."/>
            <person name="Carvalho R."/>
            <person name="Voegtly L."/>
            <person name="Shi R."/>
            <person name="Duckworth R."/>
            <person name="Johnson A."/>
            <person name="Loviza R."/>
            <person name="Walstead R."/>
            <person name="Shah Z."/>
            <person name="Kiflezghi M."/>
            <person name="Wade K."/>
            <person name="Ball S.L."/>
            <person name="Bradley K.W."/>
            <person name="Asai D.J."/>
            <person name="Bowman C.A."/>
            <person name="Russell D.A."/>
            <person name="Pope W.H."/>
            <person name="Jacobs-Sera D."/>
            <person name="Hendrix R.W."/>
            <person name="Hatfull G.F."/>
        </authorList>
    </citation>
    <scope>NUCLEOTIDE SEQUENCE [LARGE SCALE GENOMIC DNA]</scope>
</reference>
<dbReference type="EMBL" id="JTAI01000005">
    <property type="protein sequence ID" value="PPS93904.1"/>
    <property type="molecule type" value="Genomic_DNA"/>
</dbReference>
<dbReference type="CDD" id="cd20558">
    <property type="entry name" value="CYCLIN_ScPCL7-like"/>
    <property type="match status" value="1"/>
</dbReference>
<name>A0A0S4TKU5_CRYHO</name>
<dbReference type="VEuPathDB" id="CryptoDB:GY17_00003098"/>
<dbReference type="AlphaFoldDB" id="A0A0S4TKU5"/>
<dbReference type="Gene3D" id="1.10.472.10">
    <property type="entry name" value="Cyclin-like"/>
    <property type="match status" value="1"/>
</dbReference>